<dbReference type="EMBL" id="KZ678131">
    <property type="protein sequence ID" value="PSN70885.1"/>
    <property type="molecule type" value="Genomic_DNA"/>
</dbReference>
<protein>
    <submittedName>
        <fullName evidence="2">Uncharacterized protein</fullName>
    </submittedName>
</protein>
<keyword evidence="3" id="KW-1185">Reference proteome</keyword>
<feature type="compositionally biased region" description="Basic and acidic residues" evidence="1">
    <location>
        <begin position="162"/>
        <end position="186"/>
    </location>
</feature>
<organism evidence="2 3">
    <name type="scientific">Corynespora cassiicola Philippines</name>
    <dbReference type="NCBI Taxonomy" id="1448308"/>
    <lineage>
        <taxon>Eukaryota</taxon>
        <taxon>Fungi</taxon>
        <taxon>Dikarya</taxon>
        <taxon>Ascomycota</taxon>
        <taxon>Pezizomycotina</taxon>
        <taxon>Dothideomycetes</taxon>
        <taxon>Pleosporomycetidae</taxon>
        <taxon>Pleosporales</taxon>
        <taxon>Corynesporascaceae</taxon>
        <taxon>Corynespora</taxon>
    </lineage>
</organism>
<proteinExistence type="predicted"/>
<dbReference type="Proteomes" id="UP000240883">
    <property type="component" value="Unassembled WGS sequence"/>
</dbReference>
<evidence type="ECO:0000313" key="3">
    <source>
        <dbReference type="Proteomes" id="UP000240883"/>
    </source>
</evidence>
<dbReference type="OrthoDB" id="3801416at2759"/>
<sequence length="204" mass="23003">MSLLFPDMDRVKRIRECVKYAHNAKQKDERPLSFSTFDVPRTNPPSEELTMLRHAAASGLAELVSETPECISYSIATPVQPGNDQEINPQWWAGRSEGGIRAGPLGTDSEVTKMQGVADKEKARKERSRTHPSGRLYREELMAREGLRRQEKDLPMSDDAEREPSPSDHEDASDEGVWKKIDRGGKGEGWIAKGERLDRDIDED</sequence>
<dbReference type="AlphaFoldDB" id="A0A2T2NZN3"/>
<reference evidence="2 3" key="1">
    <citation type="journal article" date="2018" name="Front. Microbiol.">
        <title>Genome-Wide Analysis of Corynespora cassiicola Leaf Fall Disease Putative Effectors.</title>
        <authorList>
            <person name="Lopez D."/>
            <person name="Ribeiro S."/>
            <person name="Label P."/>
            <person name="Fumanal B."/>
            <person name="Venisse J.S."/>
            <person name="Kohler A."/>
            <person name="de Oliveira R.R."/>
            <person name="Labutti K."/>
            <person name="Lipzen A."/>
            <person name="Lail K."/>
            <person name="Bauer D."/>
            <person name="Ohm R.A."/>
            <person name="Barry K.W."/>
            <person name="Spatafora J."/>
            <person name="Grigoriev I.V."/>
            <person name="Martin F.M."/>
            <person name="Pujade-Renaud V."/>
        </authorList>
    </citation>
    <scope>NUCLEOTIDE SEQUENCE [LARGE SCALE GENOMIC DNA]</scope>
    <source>
        <strain evidence="2 3">Philippines</strain>
    </source>
</reference>
<feature type="compositionally biased region" description="Basic and acidic residues" evidence="1">
    <location>
        <begin position="136"/>
        <end position="155"/>
    </location>
</feature>
<evidence type="ECO:0000256" key="1">
    <source>
        <dbReference type="SAM" id="MobiDB-lite"/>
    </source>
</evidence>
<accession>A0A2T2NZN3</accession>
<gene>
    <name evidence="2" type="ORF">BS50DRAFT_630942</name>
</gene>
<evidence type="ECO:0000313" key="2">
    <source>
        <dbReference type="EMBL" id="PSN70885.1"/>
    </source>
</evidence>
<feature type="region of interest" description="Disordered" evidence="1">
    <location>
        <begin position="94"/>
        <end position="204"/>
    </location>
</feature>
<feature type="compositionally biased region" description="Basic and acidic residues" evidence="1">
    <location>
        <begin position="193"/>
        <end position="204"/>
    </location>
</feature>
<name>A0A2T2NZN3_CORCC</name>